<dbReference type="Gene3D" id="3.40.50.720">
    <property type="entry name" value="NAD(P)-binding Rossmann-like Domain"/>
    <property type="match status" value="1"/>
</dbReference>
<dbReference type="GO" id="GO:0016651">
    <property type="term" value="F:oxidoreductase activity, acting on NAD(P)H"/>
    <property type="evidence" value="ECO:0007669"/>
    <property type="project" value="InterPro"/>
</dbReference>
<dbReference type="Proteomes" id="UP001212152">
    <property type="component" value="Unassembled WGS sequence"/>
</dbReference>
<sequence>MSTHKAIALEEPSVPLTVITLPTPTLSATQILVRTSLVSMTPLSAHQIDHNLLTAPFPFIPGGNLVGTVVARGSDSIRPELHIGAKVFSYSFGPREGKACQELVVVEQSRAAVIPMGVTDLEAVAVPDSFVSAWHSLNVDLGIPLAGSSDPTTAVPQPPANAHKPVLIWGGATSVGRFALQILHRHGFTDITTTASLRHFDELLALGASRVFDYADPNVSSKIGMPQLVLDCIGDEARTLPFYSTVVAHHATVAVLLPVRMRDGSISVTVPTEFASGVTVRPVHAQRYEKYPGAEDLQPSIMPRWLKEGWIKACRTRWLRATGAAGVEEALHEFRAGTVKNEKLVMKMVLGGACAENAPAR</sequence>
<dbReference type="InterPro" id="IPR047122">
    <property type="entry name" value="Trans-enoyl_RdTase-like"/>
</dbReference>
<dbReference type="SUPFAM" id="SSF50129">
    <property type="entry name" value="GroES-like"/>
    <property type="match status" value="1"/>
</dbReference>
<dbReference type="CDD" id="cd08249">
    <property type="entry name" value="enoyl_reductase_like"/>
    <property type="match status" value="1"/>
</dbReference>
<evidence type="ECO:0000259" key="1">
    <source>
        <dbReference type="SMART" id="SM00829"/>
    </source>
</evidence>
<feature type="domain" description="Enoyl reductase (ER)" evidence="1">
    <location>
        <begin position="13"/>
        <end position="346"/>
    </location>
</feature>
<evidence type="ECO:0000313" key="3">
    <source>
        <dbReference type="Proteomes" id="UP001212152"/>
    </source>
</evidence>
<proteinExistence type="predicted"/>
<name>A0AAD5THY1_9FUNG</name>
<dbReference type="PANTHER" id="PTHR45348:SF3">
    <property type="entry name" value="ENOYL REDUCTASE (ER) DOMAIN-CONTAINING PROTEIN"/>
    <property type="match status" value="1"/>
</dbReference>
<dbReference type="InterPro" id="IPR013154">
    <property type="entry name" value="ADH-like_N"/>
</dbReference>
<dbReference type="AlphaFoldDB" id="A0AAD5THY1"/>
<dbReference type="InterPro" id="IPR020843">
    <property type="entry name" value="ER"/>
</dbReference>
<evidence type="ECO:0000313" key="2">
    <source>
        <dbReference type="EMBL" id="KAJ3175282.1"/>
    </source>
</evidence>
<dbReference type="Gene3D" id="3.90.180.10">
    <property type="entry name" value="Medium-chain alcohol dehydrogenases, catalytic domain"/>
    <property type="match status" value="1"/>
</dbReference>
<organism evidence="2 3">
    <name type="scientific">Geranomyces variabilis</name>
    <dbReference type="NCBI Taxonomy" id="109894"/>
    <lineage>
        <taxon>Eukaryota</taxon>
        <taxon>Fungi</taxon>
        <taxon>Fungi incertae sedis</taxon>
        <taxon>Chytridiomycota</taxon>
        <taxon>Chytridiomycota incertae sedis</taxon>
        <taxon>Chytridiomycetes</taxon>
        <taxon>Spizellomycetales</taxon>
        <taxon>Powellomycetaceae</taxon>
        <taxon>Geranomyces</taxon>
    </lineage>
</organism>
<dbReference type="SUPFAM" id="SSF51735">
    <property type="entry name" value="NAD(P)-binding Rossmann-fold domains"/>
    <property type="match status" value="1"/>
</dbReference>
<dbReference type="PANTHER" id="PTHR45348">
    <property type="entry name" value="HYPOTHETICAL OXIDOREDUCTASE (EUROFUNG)"/>
    <property type="match status" value="1"/>
</dbReference>
<dbReference type="SMART" id="SM00829">
    <property type="entry name" value="PKS_ER"/>
    <property type="match status" value="1"/>
</dbReference>
<accession>A0AAD5THY1</accession>
<keyword evidence="3" id="KW-1185">Reference proteome</keyword>
<dbReference type="EMBL" id="JADGJQ010000054">
    <property type="protein sequence ID" value="KAJ3175282.1"/>
    <property type="molecule type" value="Genomic_DNA"/>
</dbReference>
<dbReference type="InterPro" id="IPR036291">
    <property type="entry name" value="NAD(P)-bd_dom_sf"/>
</dbReference>
<dbReference type="InterPro" id="IPR011032">
    <property type="entry name" value="GroES-like_sf"/>
</dbReference>
<dbReference type="Pfam" id="PF08240">
    <property type="entry name" value="ADH_N"/>
    <property type="match status" value="1"/>
</dbReference>
<comment type="caution">
    <text evidence="2">The sequence shown here is derived from an EMBL/GenBank/DDBJ whole genome shotgun (WGS) entry which is preliminary data.</text>
</comment>
<reference evidence="2" key="1">
    <citation type="submission" date="2020-05" db="EMBL/GenBank/DDBJ databases">
        <title>Phylogenomic resolution of chytrid fungi.</title>
        <authorList>
            <person name="Stajich J.E."/>
            <person name="Amses K."/>
            <person name="Simmons R."/>
            <person name="Seto K."/>
            <person name="Myers J."/>
            <person name="Bonds A."/>
            <person name="Quandt C.A."/>
            <person name="Barry K."/>
            <person name="Liu P."/>
            <person name="Grigoriev I."/>
            <person name="Longcore J.E."/>
            <person name="James T.Y."/>
        </authorList>
    </citation>
    <scope>NUCLEOTIDE SEQUENCE</scope>
    <source>
        <strain evidence="2">JEL0379</strain>
    </source>
</reference>
<gene>
    <name evidence="2" type="ORF">HDU87_006364</name>
</gene>
<protein>
    <recommendedName>
        <fullName evidence="1">Enoyl reductase (ER) domain-containing protein</fullName>
    </recommendedName>
</protein>